<accession>A0ABU0FK90</accession>
<keyword evidence="8" id="KW-0456">Lyase</keyword>
<dbReference type="PROSITE" id="PS00394">
    <property type="entry name" value="DNA_PHOTOLYASES_1_1"/>
    <property type="match status" value="1"/>
</dbReference>
<comment type="similarity">
    <text evidence="6">Belongs to the DNA photolyase family.</text>
</comment>
<evidence type="ECO:0000256" key="4">
    <source>
        <dbReference type="ARBA" id="ARBA00022827"/>
    </source>
</evidence>
<dbReference type="GO" id="GO:0003904">
    <property type="term" value="F:deoxyribodipyrimidine photo-lyase activity"/>
    <property type="evidence" value="ECO:0007669"/>
    <property type="project" value="UniProtKB-EC"/>
</dbReference>
<dbReference type="Gene3D" id="1.25.40.80">
    <property type="match status" value="1"/>
</dbReference>
<dbReference type="InterPro" id="IPR036134">
    <property type="entry name" value="Crypto/Photolyase_FAD-like_sf"/>
</dbReference>
<dbReference type="PANTHER" id="PTHR11455:SF9">
    <property type="entry name" value="CRYPTOCHROME CIRCADIAN CLOCK 5 ISOFORM X1"/>
    <property type="match status" value="1"/>
</dbReference>
<dbReference type="Proteomes" id="UP001237448">
    <property type="component" value="Unassembled WGS sequence"/>
</dbReference>
<keyword evidence="5 6" id="KW-0157">Chromophore</keyword>
<dbReference type="InterPro" id="IPR018394">
    <property type="entry name" value="DNA_photolyase_1_CS_C"/>
</dbReference>
<evidence type="ECO:0000256" key="6">
    <source>
        <dbReference type="RuleBase" id="RU004182"/>
    </source>
</evidence>
<keyword evidence="3 6" id="KW-0285">Flavoprotein</keyword>
<dbReference type="InterPro" id="IPR014729">
    <property type="entry name" value="Rossmann-like_a/b/a_fold"/>
</dbReference>
<dbReference type="InterPro" id="IPR002081">
    <property type="entry name" value="Cryptochrome/DNA_photolyase_1"/>
</dbReference>
<gene>
    <name evidence="8" type="ORF">J3R73_004824</name>
</gene>
<dbReference type="Pfam" id="PF00875">
    <property type="entry name" value="DNA_photolyase"/>
    <property type="match status" value="1"/>
</dbReference>
<dbReference type="PROSITE" id="PS51645">
    <property type="entry name" value="PHR_CRY_ALPHA_BETA"/>
    <property type="match status" value="1"/>
</dbReference>
<dbReference type="Gene3D" id="1.10.579.10">
    <property type="entry name" value="DNA Cyclobutane Dipyrimidine Photolyase, subunit A, domain 3"/>
    <property type="match status" value="1"/>
</dbReference>
<keyword evidence="9" id="KW-1185">Reference proteome</keyword>
<evidence type="ECO:0000256" key="2">
    <source>
        <dbReference type="ARBA" id="ARBA00001974"/>
    </source>
</evidence>
<comment type="cofactor">
    <cofactor evidence="2">
        <name>FAD</name>
        <dbReference type="ChEBI" id="CHEBI:57692"/>
    </cofactor>
</comment>
<dbReference type="InterPro" id="IPR006050">
    <property type="entry name" value="DNA_photolyase_N"/>
</dbReference>
<organism evidence="8 9">
    <name type="scientific">Labrys monachus</name>
    <dbReference type="NCBI Taxonomy" id="217067"/>
    <lineage>
        <taxon>Bacteria</taxon>
        <taxon>Pseudomonadati</taxon>
        <taxon>Pseudomonadota</taxon>
        <taxon>Alphaproteobacteria</taxon>
        <taxon>Hyphomicrobiales</taxon>
        <taxon>Xanthobacteraceae</taxon>
        <taxon>Labrys</taxon>
    </lineage>
</organism>
<dbReference type="PANTHER" id="PTHR11455">
    <property type="entry name" value="CRYPTOCHROME"/>
    <property type="match status" value="1"/>
</dbReference>
<dbReference type="InterPro" id="IPR036155">
    <property type="entry name" value="Crypto/Photolyase_N_sf"/>
</dbReference>
<evidence type="ECO:0000256" key="3">
    <source>
        <dbReference type="ARBA" id="ARBA00022630"/>
    </source>
</evidence>
<protein>
    <submittedName>
        <fullName evidence="8">Deoxyribodipyrimidine photo-lyase</fullName>
        <ecNumber evidence="8">4.1.99.3</ecNumber>
    </submittedName>
</protein>
<feature type="domain" description="Photolyase/cryptochrome alpha/beta" evidence="7">
    <location>
        <begin position="8"/>
        <end position="137"/>
    </location>
</feature>
<dbReference type="RefSeq" id="WP_307433197.1">
    <property type="nucleotide sequence ID" value="NZ_JAUSVK010000001.1"/>
</dbReference>
<dbReference type="Gene3D" id="3.40.50.620">
    <property type="entry name" value="HUPs"/>
    <property type="match status" value="1"/>
</dbReference>
<comment type="caution">
    <text evidence="8">The sequence shown here is derived from an EMBL/GenBank/DDBJ whole genome shotgun (WGS) entry which is preliminary data.</text>
</comment>
<name>A0ABU0FK90_9HYPH</name>
<evidence type="ECO:0000256" key="1">
    <source>
        <dbReference type="ARBA" id="ARBA00001932"/>
    </source>
</evidence>
<dbReference type="PRINTS" id="PR00147">
    <property type="entry name" value="DNAPHOTLYASE"/>
</dbReference>
<evidence type="ECO:0000313" key="8">
    <source>
        <dbReference type="EMBL" id="MDQ0395032.1"/>
    </source>
</evidence>
<dbReference type="SUPFAM" id="SSF52425">
    <property type="entry name" value="Cryptochrome/photolyase, N-terminal domain"/>
    <property type="match status" value="1"/>
</dbReference>
<sequence>MTVSDVSPPAIMWFRNDLRLADNPALHAAAASARPLICVYVHEDGPGAPRPPGGAARWWLHGALAGLDRALANRGGALHLLRGPAEEAIAALATAVGAAAVYRCRRYDEPGRAIDARLDALLEARGVASLDFSGTLLHEPWAVENRSGQPFRVFTPFWRASRQRGAPGQPLRPPERLSFFALPEETRRRFVGLGDLGLEPAKPDWAGGLRTAWRRDEDGAAACLDTFLDHGLEGYAGGRDHMASAAISRLSPYLRFGQVSVRQVWHAVTAARLSERSRASEGDVEKFLAELGWREFAYHLLHQAPDLARRNLQPRFDAMRWRSDERALRAWQRGETGYPLVDAGMRQLWATGWMHNRVRMVTASFLAKHLLLDWREGEAWFWDTLVDADVASNPVNWQWVAGSGADAAPYFRVLNPILQGEKFDAGGDYVRRWVPELACLPAAVIHRPWTAGKEQLAAAGVALGETYPLPIVAHEFARERALAAWRDMRA</sequence>
<evidence type="ECO:0000313" key="9">
    <source>
        <dbReference type="Proteomes" id="UP001237448"/>
    </source>
</evidence>
<dbReference type="EMBL" id="JAUSVK010000001">
    <property type="protein sequence ID" value="MDQ0395032.1"/>
    <property type="molecule type" value="Genomic_DNA"/>
</dbReference>
<keyword evidence="4 6" id="KW-0274">FAD</keyword>
<dbReference type="EC" id="4.1.99.3" evidence="8"/>
<evidence type="ECO:0000259" key="7">
    <source>
        <dbReference type="PROSITE" id="PS51645"/>
    </source>
</evidence>
<proteinExistence type="inferred from homology"/>
<reference evidence="8 9" key="1">
    <citation type="submission" date="2023-07" db="EMBL/GenBank/DDBJ databases">
        <title>Genomic Encyclopedia of Type Strains, Phase IV (KMG-IV): sequencing the most valuable type-strain genomes for metagenomic binning, comparative biology and taxonomic classification.</title>
        <authorList>
            <person name="Goeker M."/>
        </authorList>
    </citation>
    <scope>NUCLEOTIDE SEQUENCE [LARGE SCALE GENOMIC DNA]</scope>
    <source>
        <strain evidence="8 9">DSM 5896</strain>
    </source>
</reference>
<dbReference type="SUPFAM" id="SSF48173">
    <property type="entry name" value="Cryptochrome/photolyase FAD-binding domain"/>
    <property type="match status" value="1"/>
</dbReference>
<comment type="cofactor">
    <cofactor evidence="1">
        <name>(6R)-5,10-methylene-5,6,7,8-tetrahydrofolate</name>
        <dbReference type="ChEBI" id="CHEBI:15636"/>
    </cofactor>
</comment>
<dbReference type="InterPro" id="IPR005101">
    <property type="entry name" value="Cryptochr/Photolyase_FAD-bd"/>
</dbReference>
<dbReference type="PROSITE" id="PS00691">
    <property type="entry name" value="DNA_PHOTOLYASES_1_2"/>
    <property type="match status" value="1"/>
</dbReference>
<dbReference type="Pfam" id="PF03441">
    <property type="entry name" value="FAD_binding_7"/>
    <property type="match status" value="1"/>
</dbReference>
<evidence type="ECO:0000256" key="5">
    <source>
        <dbReference type="ARBA" id="ARBA00022991"/>
    </source>
</evidence>